<name>A0A8T0JFE7_CERPU</name>
<feature type="chain" id="PRO_5035808291" description="Leucine-rich repeat-containing N-terminal plant-type domain-containing protein" evidence="5">
    <location>
        <begin position="25"/>
        <end position="248"/>
    </location>
</feature>
<protein>
    <recommendedName>
        <fullName evidence="6">Leucine-rich repeat-containing N-terminal plant-type domain-containing protein</fullName>
    </recommendedName>
</protein>
<gene>
    <name evidence="7" type="ORF">KC19_1G326300</name>
</gene>
<evidence type="ECO:0000256" key="4">
    <source>
        <dbReference type="ARBA" id="ARBA00023180"/>
    </source>
</evidence>
<dbReference type="InterPro" id="IPR032675">
    <property type="entry name" value="LRR_dom_sf"/>
</dbReference>
<feature type="domain" description="Leucine-rich repeat-containing N-terminal plant-type" evidence="6">
    <location>
        <begin position="29"/>
        <end position="67"/>
    </location>
</feature>
<evidence type="ECO:0000256" key="1">
    <source>
        <dbReference type="ARBA" id="ARBA00022614"/>
    </source>
</evidence>
<reference evidence="7" key="1">
    <citation type="submission" date="2020-06" db="EMBL/GenBank/DDBJ databases">
        <title>WGS assembly of Ceratodon purpureus strain R40.</title>
        <authorList>
            <person name="Carey S.B."/>
            <person name="Jenkins J."/>
            <person name="Shu S."/>
            <person name="Lovell J.T."/>
            <person name="Sreedasyam A."/>
            <person name="Maumus F."/>
            <person name="Tiley G.P."/>
            <person name="Fernandez-Pozo N."/>
            <person name="Barry K."/>
            <person name="Chen C."/>
            <person name="Wang M."/>
            <person name="Lipzen A."/>
            <person name="Daum C."/>
            <person name="Saski C.A."/>
            <person name="Payton A.C."/>
            <person name="Mcbreen J.C."/>
            <person name="Conrad R.E."/>
            <person name="Kollar L.M."/>
            <person name="Olsson S."/>
            <person name="Huttunen S."/>
            <person name="Landis J.B."/>
            <person name="Wickett N.J."/>
            <person name="Johnson M.G."/>
            <person name="Rensing S.A."/>
            <person name="Grimwood J."/>
            <person name="Schmutz J."/>
            <person name="Mcdaniel S.F."/>
        </authorList>
    </citation>
    <scope>NUCLEOTIDE SEQUENCE</scope>
    <source>
        <strain evidence="7">R40</strain>
    </source>
</reference>
<dbReference type="PANTHER" id="PTHR48054">
    <property type="entry name" value="RECEPTOR KINASE-LIKE PROTEIN XA21"/>
    <property type="match status" value="1"/>
</dbReference>
<keyword evidence="3" id="KW-0677">Repeat</keyword>
<keyword evidence="1" id="KW-0433">Leucine-rich repeat</keyword>
<dbReference type="Proteomes" id="UP000822688">
    <property type="component" value="Chromosome 1"/>
</dbReference>
<comment type="caution">
    <text evidence="7">The sequence shown here is derived from an EMBL/GenBank/DDBJ whole genome shotgun (WGS) entry which is preliminary data.</text>
</comment>
<keyword evidence="2 5" id="KW-0732">Signal</keyword>
<sequence length="248" mass="26250">MAGGSNASLISLVVLVLAVSGCQAWDCSATDRAILLDFKNSFVDNTGVFSSWNSTSSNCCTWQGVTCRESDGAVLELAIVGSSASNQQPYRDTSYSTVGSGLVGLTHLQKLKIQWVLFNGGIPSTWGAFSSNLIWITINNANLRNDIPSNLANIQSLERLDLKSNHLTGSIPSTFCSHPNLNYIDVSYNDMNYILVPACLQGQNNITIIYGNQGQSTSPGSPGAGSILTVASSVVLAFGAISTALLFL</sequence>
<organism evidence="7 8">
    <name type="scientific">Ceratodon purpureus</name>
    <name type="common">Fire moss</name>
    <name type="synonym">Dicranum purpureum</name>
    <dbReference type="NCBI Taxonomy" id="3225"/>
    <lineage>
        <taxon>Eukaryota</taxon>
        <taxon>Viridiplantae</taxon>
        <taxon>Streptophyta</taxon>
        <taxon>Embryophyta</taxon>
        <taxon>Bryophyta</taxon>
        <taxon>Bryophytina</taxon>
        <taxon>Bryopsida</taxon>
        <taxon>Dicranidae</taxon>
        <taxon>Pseudoditrichales</taxon>
        <taxon>Ditrichaceae</taxon>
        <taxon>Ceratodon</taxon>
    </lineage>
</organism>
<dbReference type="EMBL" id="CM026421">
    <property type="protein sequence ID" value="KAG0593391.1"/>
    <property type="molecule type" value="Genomic_DNA"/>
</dbReference>
<evidence type="ECO:0000256" key="2">
    <source>
        <dbReference type="ARBA" id="ARBA00022729"/>
    </source>
</evidence>
<dbReference type="Gene3D" id="3.80.10.10">
    <property type="entry name" value="Ribonuclease Inhibitor"/>
    <property type="match status" value="1"/>
</dbReference>
<evidence type="ECO:0000256" key="5">
    <source>
        <dbReference type="SAM" id="SignalP"/>
    </source>
</evidence>
<evidence type="ECO:0000259" key="6">
    <source>
        <dbReference type="Pfam" id="PF08263"/>
    </source>
</evidence>
<feature type="signal peptide" evidence="5">
    <location>
        <begin position="1"/>
        <end position="24"/>
    </location>
</feature>
<dbReference type="InterPro" id="IPR013210">
    <property type="entry name" value="LRR_N_plant-typ"/>
</dbReference>
<keyword evidence="8" id="KW-1185">Reference proteome</keyword>
<dbReference type="FunFam" id="3.80.10.10:FF:000041">
    <property type="entry name" value="LRR receptor-like serine/threonine-protein kinase ERECTA"/>
    <property type="match status" value="1"/>
</dbReference>
<keyword evidence="4" id="KW-0325">Glycoprotein</keyword>
<evidence type="ECO:0000313" key="8">
    <source>
        <dbReference type="Proteomes" id="UP000822688"/>
    </source>
</evidence>
<accession>A0A8T0JFE7</accession>
<dbReference type="Pfam" id="PF00560">
    <property type="entry name" value="LRR_1"/>
    <property type="match status" value="1"/>
</dbReference>
<dbReference type="Pfam" id="PF08263">
    <property type="entry name" value="LRRNT_2"/>
    <property type="match status" value="1"/>
</dbReference>
<evidence type="ECO:0000256" key="3">
    <source>
        <dbReference type="ARBA" id="ARBA00022737"/>
    </source>
</evidence>
<dbReference type="InterPro" id="IPR001611">
    <property type="entry name" value="Leu-rich_rpt"/>
</dbReference>
<dbReference type="AlphaFoldDB" id="A0A8T0JFE7"/>
<dbReference type="InterPro" id="IPR052592">
    <property type="entry name" value="LRR-RLK"/>
</dbReference>
<dbReference type="PANTHER" id="PTHR48054:SF94">
    <property type="entry name" value="LEUCINE-RICH REPEAT RECEPTOR-LIKE PROTEIN FASCIATED EAR2"/>
    <property type="match status" value="1"/>
</dbReference>
<dbReference type="SUPFAM" id="SSF52058">
    <property type="entry name" value="L domain-like"/>
    <property type="match status" value="1"/>
</dbReference>
<dbReference type="OrthoDB" id="1600340at2759"/>
<evidence type="ECO:0000313" key="7">
    <source>
        <dbReference type="EMBL" id="KAG0593391.1"/>
    </source>
</evidence>
<proteinExistence type="predicted"/>